<accession>A0A858SLN9</accession>
<dbReference type="GO" id="GO:0016740">
    <property type="term" value="F:transferase activity"/>
    <property type="evidence" value="ECO:0007669"/>
    <property type="project" value="UniProtKB-KW"/>
</dbReference>
<dbReference type="InterPro" id="IPR029044">
    <property type="entry name" value="Nucleotide-diphossugar_trans"/>
</dbReference>
<dbReference type="Proteomes" id="UP000503308">
    <property type="component" value="Chromosome"/>
</dbReference>
<name>A0A858SLN9_9RHOB</name>
<evidence type="ECO:0000313" key="1">
    <source>
        <dbReference type="EMBL" id="QJF49784.1"/>
    </source>
</evidence>
<dbReference type="RefSeq" id="WP_169639010.1">
    <property type="nucleotide sequence ID" value="NZ_CP048788.1"/>
</dbReference>
<dbReference type="KEGG" id="rpon:G3256_00675"/>
<protein>
    <submittedName>
        <fullName evidence="1">Glycosyltransferase family 2 protein</fullName>
    </submittedName>
</protein>
<evidence type="ECO:0000313" key="2">
    <source>
        <dbReference type="Proteomes" id="UP000503308"/>
    </source>
</evidence>
<gene>
    <name evidence="1" type="ORF">G3256_00675</name>
</gene>
<reference evidence="1 2" key="1">
    <citation type="submission" date="2020-02" db="EMBL/GenBank/DDBJ databases">
        <title>Genome sequence of Roseobacter ponti.</title>
        <authorList>
            <person name="Hollensteiner J."/>
            <person name="Schneider D."/>
            <person name="Poehlein A."/>
            <person name="Daniel R."/>
        </authorList>
    </citation>
    <scope>NUCLEOTIDE SEQUENCE [LARGE SCALE GENOMIC DNA]</scope>
    <source>
        <strain evidence="1 2">DSM 106830</strain>
    </source>
</reference>
<dbReference type="SUPFAM" id="SSF53448">
    <property type="entry name" value="Nucleotide-diphospho-sugar transferases"/>
    <property type="match status" value="1"/>
</dbReference>
<organism evidence="1 2">
    <name type="scientific">Roseobacter ponti</name>
    <dbReference type="NCBI Taxonomy" id="1891787"/>
    <lineage>
        <taxon>Bacteria</taxon>
        <taxon>Pseudomonadati</taxon>
        <taxon>Pseudomonadota</taxon>
        <taxon>Alphaproteobacteria</taxon>
        <taxon>Rhodobacterales</taxon>
        <taxon>Roseobacteraceae</taxon>
        <taxon>Roseobacter</taxon>
    </lineage>
</organism>
<dbReference type="AlphaFoldDB" id="A0A858SLN9"/>
<keyword evidence="2" id="KW-1185">Reference proteome</keyword>
<keyword evidence="1" id="KW-0808">Transferase</keyword>
<sequence length="342" mass="39543">MPASRSLLTRYKLRLRRKRMLWRAFRSRHNLTPVSRRTGAIARDDILLFATLRNEMQRVPWFLKHYRGMGVGHFLIVDNASDDGTADYLRTEPDVSLWQTDASYKASRFGMDWITWLQRRYAHGHWAVTVDADELLIYPGHDTRDLRRLTADLAQFNQRVMGAIMLDLYPKGSPDAQSYDPEHDPVQVLPWFDAWGYQAQLQPKMGNLWLQGGARARCFFSSDPRRAPTMNKIPLVHWDRSYVYVNSTHNLLPPALNQTWEAQGREALSGALLHTKFLPGSPARARREKARAEHFSNSKAYDDYYDAVAQNPDLWEPQSTRLTGWRQLVDLGLMTGGDVDRD</sequence>
<proteinExistence type="predicted"/>
<dbReference type="EMBL" id="CP048788">
    <property type="protein sequence ID" value="QJF49784.1"/>
    <property type="molecule type" value="Genomic_DNA"/>
</dbReference>
<dbReference type="Pfam" id="PF13704">
    <property type="entry name" value="Glyco_tranf_2_4"/>
    <property type="match status" value="1"/>
</dbReference>